<proteinExistence type="predicted"/>
<evidence type="ECO:0000313" key="8">
    <source>
        <dbReference type="Proteomes" id="UP000308652"/>
    </source>
</evidence>
<feature type="compositionally biased region" description="Low complexity" evidence="5">
    <location>
        <begin position="12"/>
        <end position="30"/>
    </location>
</feature>
<dbReference type="InterPro" id="IPR018819">
    <property type="entry name" value="Nur1/Mug154"/>
</dbReference>
<dbReference type="GO" id="GO:0043007">
    <property type="term" value="P:maintenance of rDNA"/>
    <property type="evidence" value="ECO:0007669"/>
    <property type="project" value="TreeGrafter"/>
</dbReference>
<evidence type="ECO:0000256" key="3">
    <source>
        <dbReference type="ARBA" id="ARBA00022989"/>
    </source>
</evidence>
<keyword evidence="2 6" id="KW-0812">Transmembrane</keyword>
<evidence type="ECO:0000256" key="5">
    <source>
        <dbReference type="SAM" id="MobiDB-lite"/>
    </source>
</evidence>
<keyword evidence="3 6" id="KW-1133">Transmembrane helix</keyword>
<evidence type="ECO:0000256" key="1">
    <source>
        <dbReference type="ARBA" id="ARBA00004127"/>
    </source>
</evidence>
<dbReference type="AlphaFoldDB" id="A0A5C3MCU5"/>
<evidence type="ECO:0000313" key="7">
    <source>
        <dbReference type="EMBL" id="TFK42573.1"/>
    </source>
</evidence>
<dbReference type="GO" id="GO:0012505">
    <property type="term" value="C:endomembrane system"/>
    <property type="evidence" value="ECO:0007669"/>
    <property type="project" value="UniProtKB-SubCell"/>
</dbReference>
<dbReference type="Pfam" id="PF10332">
    <property type="entry name" value="DUF2418"/>
    <property type="match status" value="1"/>
</dbReference>
<gene>
    <name evidence="7" type="ORF">BDQ12DRAFT_732214</name>
</gene>
<protein>
    <recommendedName>
        <fullName evidence="9">Nuclear rim protein 1</fullName>
    </recommendedName>
</protein>
<feature type="transmembrane region" description="Helical" evidence="6">
    <location>
        <begin position="304"/>
        <end position="322"/>
    </location>
</feature>
<keyword evidence="8" id="KW-1185">Reference proteome</keyword>
<comment type="subcellular location">
    <subcellularLocation>
        <location evidence="1">Endomembrane system</location>
        <topology evidence="1">Multi-pass membrane protein</topology>
    </subcellularLocation>
</comment>
<accession>A0A5C3MCU5</accession>
<organism evidence="7 8">
    <name type="scientific">Crucibulum laeve</name>
    <dbReference type="NCBI Taxonomy" id="68775"/>
    <lineage>
        <taxon>Eukaryota</taxon>
        <taxon>Fungi</taxon>
        <taxon>Dikarya</taxon>
        <taxon>Basidiomycota</taxon>
        <taxon>Agaricomycotina</taxon>
        <taxon>Agaricomycetes</taxon>
        <taxon>Agaricomycetidae</taxon>
        <taxon>Agaricales</taxon>
        <taxon>Agaricineae</taxon>
        <taxon>Nidulariaceae</taxon>
        <taxon>Crucibulum</taxon>
    </lineage>
</organism>
<reference evidence="7 8" key="1">
    <citation type="journal article" date="2019" name="Nat. Ecol. Evol.">
        <title>Megaphylogeny resolves global patterns of mushroom evolution.</title>
        <authorList>
            <person name="Varga T."/>
            <person name="Krizsan K."/>
            <person name="Foldi C."/>
            <person name="Dima B."/>
            <person name="Sanchez-Garcia M."/>
            <person name="Sanchez-Ramirez S."/>
            <person name="Szollosi G.J."/>
            <person name="Szarkandi J.G."/>
            <person name="Papp V."/>
            <person name="Albert L."/>
            <person name="Andreopoulos W."/>
            <person name="Angelini C."/>
            <person name="Antonin V."/>
            <person name="Barry K.W."/>
            <person name="Bougher N.L."/>
            <person name="Buchanan P."/>
            <person name="Buyck B."/>
            <person name="Bense V."/>
            <person name="Catcheside P."/>
            <person name="Chovatia M."/>
            <person name="Cooper J."/>
            <person name="Damon W."/>
            <person name="Desjardin D."/>
            <person name="Finy P."/>
            <person name="Geml J."/>
            <person name="Haridas S."/>
            <person name="Hughes K."/>
            <person name="Justo A."/>
            <person name="Karasinski D."/>
            <person name="Kautmanova I."/>
            <person name="Kiss B."/>
            <person name="Kocsube S."/>
            <person name="Kotiranta H."/>
            <person name="LaButti K.M."/>
            <person name="Lechner B.E."/>
            <person name="Liimatainen K."/>
            <person name="Lipzen A."/>
            <person name="Lukacs Z."/>
            <person name="Mihaltcheva S."/>
            <person name="Morgado L.N."/>
            <person name="Niskanen T."/>
            <person name="Noordeloos M.E."/>
            <person name="Ohm R.A."/>
            <person name="Ortiz-Santana B."/>
            <person name="Ovrebo C."/>
            <person name="Racz N."/>
            <person name="Riley R."/>
            <person name="Savchenko A."/>
            <person name="Shiryaev A."/>
            <person name="Soop K."/>
            <person name="Spirin V."/>
            <person name="Szebenyi C."/>
            <person name="Tomsovsky M."/>
            <person name="Tulloss R.E."/>
            <person name="Uehling J."/>
            <person name="Grigoriev I.V."/>
            <person name="Vagvolgyi C."/>
            <person name="Papp T."/>
            <person name="Martin F.M."/>
            <person name="Miettinen O."/>
            <person name="Hibbett D.S."/>
            <person name="Nagy L.G."/>
        </authorList>
    </citation>
    <scope>NUCLEOTIDE SEQUENCE [LARGE SCALE GENOMIC DNA]</scope>
    <source>
        <strain evidence="7 8">CBS 166.37</strain>
    </source>
</reference>
<name>A0A5C3MCU5_9AGAR</name>
<dbReference type="OrthoDB" id="3363151at2759"/>
<keyword evidence="4 6" id="KW-0472">Membrane</keyword>
<dbReference type="STRING" id="68775.A0A5C3MCU5"/>
<evidence type="ECO:0000256" key="6">
    <source>
        <dbReference type="SAM" id="Phobius"/>
    </source>
</evidence>
<dbReference type="PANTHER" id="PTHR28293">
    <property type="entry name" value="NUCLEAR RIM PROTEIN 1"/>
    <property type="match status" value="1"/>
</dbReference>
<feature type="region of interest" description="Disordered" evidence="5">
    <location>
        <begin position="63"/>
        <end position="88"/>
    </location>
</feature>
<dbReference type="Proteomes" id="UP000308652">
    <property type="component" value="Unassembled WGS sequence"/>
</dbReference>
<dbReference type="EMBL" id="ML213592">
    <property type="protein sequence ID" value="TFK42573.1"/>
    <property type="molecule type" value="Genomic_DNA"/>
</dbReference>
<evidence type="ECO:0000256" key="4">
    <source>
        <dbReference type="ARBA" id="ARBA00023136"/>
    </source>
</evidence>
<dbReference type="PANTHER" id="PTHR28293:SF1">
    <property type="entry name" value="NUCLEAR RIM PROTEIN 1"/>
    <property type="match status" value="1"/>
</dbReference>
<evidence type="ECO:0008006" key="9">
    <source>
        <dbReference type="Google" id="ProtNLM"/>
    </source>
</evidence>
<evidence type="ECO:0000256" key="2">
    <source>
        <dbReference type="ARBA" id="ARBA00022692"/>
    </source>
</evidence>
<dbReference type="GO" id="GO:0007096">
    <property type="term" value="P:regulation of exit from mitosis"/>
    <property type="evidence" value="ECO:0007669"/>
    <property type="project" value="TreeGrafter"/>
</dbReference>
<feature type="region of interest" description="Disordered" evidence="5">
    <location>
        <begin position="1"/>
        <end position="47"/>
    </location>
</feature>
<sequence>MALRRLAQENHAASTSSPSSPLNPALPSTPRNRLSYGAYRSPADTPSISSSVPFDWEAARARRPPPYATPLQKKNRKSMAVGTPEGTPARRAIVRKKGFIEKMRAIPSTIAFEIALFPHNVPLPSPKTSAHMIGGIMHFINLCVRVSRTRKVPDSDLGWEDMYREGEGDSWFDWTVPVTFLLIGASILNAVYLFSRIRLYHLHRQRELVASPHAKFVDAELDFEPLKPPSLGAQLRSGAWYAFSASWRFLLGMNPPKRAASRPTKTAQVQQLQMWAPGDLEIELFSIFSPAHALLWTATGSSNWILMFLIMGLVGIQLNMLIHSYKSLVKDKEILSAEVMHEYNAGFVYPRINPIRHDVAVMTHQSEVVNVWED</sequence>